<name>A0A5B7E6N3_PORTR</name>
<proteinExistence type="predicted"/>
<sequence length="68" mass="7340">MSSWPIPPDTTARGNSGLLNGRVNVQLPMRGTVMAMGIGSLLGQDHRCCCPHALYTLPNAPTTHNFYT</sequence>
<dbReference type="EMBL" id="VSRR010001982">
    <property type="protein sequence ID" value="MPC28876.1"/>
    <property type="molecule type" value="Genomic_DNA"/>
</dbReference>
<keyword evidence="2" id="KW-1185">Reference proteome</keyword>
<dbReference type="AlphaFoldDB" id="A0A5B7E6N3"/>
<dbReference type="Proteomes" id="UP000324222">
    <property type="component" value="Unassembled WGS sequence"/>
</dbReference>
<gene>
    <name evidence="1" type="ORF">E2C01_022089</name>
</gene>
<evidence type="ECO:0000313" key="1">
    <source>
        <dbReference type="EMBL" id="MPC28876.1"/>
    </source>
</evidence>
<comment type="caution">
    <text evidence="1">The sequence shown here is derived from an EMBL/GenBank/DDBJ whole genome shotgun (WGS) entry which is preliminary data.</text>
</comment>
<accession>A0A5B7E6N3</accession>
<evidence type="ECO:0000313" key="2">
    <source>
        <dbReference type="Proteomes" id="UP000324222"/>
    </source>
</evidence>
<protein>
    <submittedName>
        <fullName evidence="1">Uncharacterized protein</fullName>
    </submittedName>
</protein>
<organism evidence="1 2">
    <name type="scientific">Portunus trituberculatus</name>
    <name type="common">Swimming crab</name>
    <name type="synonym">Neptunus trituberculatus</name>
    <dbReference type="NCBI Taxonomy" id="210409"/>
    <lineage>
        <taxon>Eukaryota</taxon>
        <taxon>Metazoa</taxon>
        <taxon>Ecdysozoa</taxon>
        <taxon>Arthropoda</taxon>
        <taxon>Crustacea</taxon>
        <taxon>Multicrustacea</taxon>
        <taxon>Malacostraca</taxon>
        <taxon>Eumalacostraca</taxon>
        <taxon>Eucarida</taxon>
        <taxon>Decapoda</taxon>
        <taxon>Pleocyemata</taxon>
        <taxon>Brachyura</taxon>
        <taxon>Eubrachyura</taxon>
        <taxon>Portunoidea</taxon>
        <taxon>Portunidae</taxon>
        <taxon>Portuninae</taxon>
        <taxon>Portunus</taxon>
    </lineage>
</organism>
<reference evidence="1 2" key="1">
    <citation type="submission" date="2019-05" db="EMBL/GenBank/DDBJ databases">
        <title>Another draft genome of Portunus trituberculatus and its Hox gene families provides insights of decapod evolution.</title>
        <authorList>
            <person name="Jeong J.-H."/>
            <person name="Song I."/>
            <person name="Kim S."/>
            <person name="Choi T."/>
            <person name="Kim D."/>
            <person name="Ryu S."/>
            <person name="Kim W."/>
        </authorList>
    </citation>
    <scope>NUCLEOTIDE SEQUENCE [LARGE SCALE GENOMIC DNA]</scope>
    <source>
        <tissue evidence="1">Muscle</tissue>
    </source>
</reference>